<evidence type="ECO:0000313" key="2">
    <source>
        <dbReference type="Proteomes" id="UP001338582"/>
    </source>
</evidence>
<organism evidence="1 2">
    <name type="scientific">Australozyma saopauloensis</name>
    <dbReference type="NCBI Taxonomy" id="291208"/>
    <lineage>
        <taxon>Eukaryota</taxon>
        <taxon>Fungi</taxon>
        <taxon>Dikarya</taxon>
        <taxon>Ascomycota</taxon>
        <taxon>Saccharomycotina</taxon>
        <taxon>Pichiomycetes</taxon>
        <taxon>Metschnikowiaceae</taxon>
        <taxon>Australozyma</taxon>
    </lineage>
</organism>
<reference evidence="1 2" key="1">
    <citation type="submission" date="2023-10" db="EMBL/GenBank/DDBJ databases">
        <title>Draft Genome Sequence of Candida saopaulonensis from a very Premature Infant with Sepsis.</title>
        <authorList>
            <person name="Ning Y."/>
            <person name="Dai R."/>
            <person name="Xiao M."/>
            <person name="Xu Y."/>
            <person name="Yan Q."/>
            <person name="Zhang L."/>
        </authorList>
    </citation>
    <scope>NUCLEOTIDE SEQUENCE [LARGE SCALE GENOMIC DNA]</scope>
    <source>
        <strain evidence="1 2">19XY460</strain>
    </source>
</reference>
<sequence>MHKRNSPASNREEPKERLSLSGLVHNFRFSFDSKKLSPERSTFFSSSTSLTPSSQPFSLRREDESLLTALDVRDDTEEANYLLSSHVGLVFGDEILPPPPPRKSHGSYIQLKFPLRAEFGDAIDDLGASRPKPSVGRPKDICFICKDTLDSKMDSERILTLECGDRIHSDCFEINVECALEYALELGMFKEKQTTLKIRSVVFPICEGDKCKEDFRKCTAFPIDDEYLAKVLSGVSLKIKLSAVNPDIGISQISPAPAASTPRSRESQYFIRDNLTLRPRSDVHSMVNKSFDSYSHLELAPAPCSTRTSFASNTEHEKMTLEQLKSYFLQHFVNVHPRVDMVFVMSLGPLRLADILSVSINGAEYFERTVYLFAEYVAITNNGLHPMLFPLNKKCVISTPEVSVFQFSSKDPNIPSLRLHSKDDAIIEKWGIAVSDRLLLIPVELLTSTVQISELKYTTFKPSLADMGLNVVGARLSLLKHATTRISPIHELDQESIASVYLPNESAASTDFNLEQEMMKIGLLGSPFPTKTAFEESPIMPLRVVRGRARKRVSTITDTDLDSDEELIRPHRNPYKLTG</sequence>
<proteinExistence type="predicted"/>
<keyword evidence="2" id="KW-1185">Reference proteome</keyword>
<protein>
    <recommendedName>
        <fullName evidence="3">RING-type domain-containing protein</fullName>
    </recommendedName>
</protein>
<gene>
    <name evidence="1" type="ORF">PUMCH_001222</name>
</gene>
<evidence type="ECO:0000313" key="1">
    <source>
        <dbReference type="EMBL" id="WPK23970.1"/>
    </source>
</evidence>
<accession>A0AAX4H8D5</accession>
<dbReference type="GeneID" id="88172288"/>
<dbReference type="KEGG" id="asau:88172288"/>
<dbReference type="RefSeq" id="XP_062876354.1">
    <property type="nucleotide sequence ID" value="XM_063020284.1"/>
</dbReference>
<dbReference type="AlphaFoldDB" id="A0AAX4H8D5"/>
<name>A0AAX4H8D5_9ASCO</name>
<dbReference type="Proteomes" id="UP001338582">
    <property type="component" value="Chromosome 1"/>
</dbReference>
<evidence type="ECO:0008006" key="3">
    <source>
        <dbReference type="Google" id="ProtNLM"/>
    </source>
</evidence>
<dbReference type="EMBL" id="CP138894">
    <property type="protein sequence ID" value="WPK23970.1"/>
    <property type="molecule type" value="Genomic_DNA"/>
</dbReference>